<evidence type="ECO:0000256" key="6">
    <source>
        <dbReference type="SAM" id="MobiDB-lite"/>
    </source>
</evidence>
<dbReference type="Proteomes" id="UP001597063">
    <property type="component" value="Unassembled WGS sequence"/>
</dbReference>
<feature type="region of interest" description="Disordered" evidence="6">
    <location>
        <begin position="1"/>
        <end position="36"/>
    </location>
</feature>
<comment type="caution">
    <text evidence="8">The sequence shown here is derived from an EMBL/GenBank/DDBJ whole genome shotgun (WGS) entry which is preliminary data.</text>
</comment>
<dbReference type="PANTHER" id="PTHR42973">
    <property type="entry name" value="BINDING OXIDOREDUCTASE, PUTATIVE (AFU_ORTHOLOGUE AFUA_1G17690)-RELATED"/>
    <property type="match status" value="1"/>
</dbReference>
<dbReference type="InterPro" id="IPR006094">
    <property type="entry name" value="Oxid_FAD_bind_N"/>
</dbReference>
<dbReference type="InterPro" id="IPR006093">
    <property type="entry name" value="Oxy_OxRdtase_FAD_BS"/>
</dbReference>
<reference evidence="9" key="1">
    <citation type="journal article" date="2019" name="Int. J. Syst. Evol. Microbiol.">
        <title>The Global Catalogue of Microorganisms (GCM) 10K type strain sequencing project: providing services to taxonomists for standard genome sequencing and annotation.</title>
        <authorList>
            <consortium name="The Broad Institute Genomics Platform"/>
            <consortium name="The Broad Institute Genome Sequencing Center for Infectious Disease"/>
            <person name="Wu L."/>
            <person name="Ma J."/>
        </authorList>
    </citation>
    <scope>NUCLEOTIDE SEQUENCE [LARGE SCALE GENOMIC DNA]</scope>
    <source>
        <strain evidence="9">JCM 9371</strain>
    </source>
</reference>
<evidence type="ECO:0000256" key="4">
    <source>
        <dbReference type="ARBA" id="ARBA00022827"/>
    </source>
</evidence>
<keyword evidence="4" id="KW-0274">FAD</keyword>
<evidence type="ECO:0000256" key="5">
    <source>
        <dbReference type="ARBA" id="ARBA00023002"/>
    </source>
</evidence>
<dbReference type="RefSeq" id="WP_165502987.1">
    <property type="nucleotide sequence ID" value="NZ_CAACUY010000081.1"/>
</dbReference>
<protein>
    <submittedName>
        <fullName evidence="8">FAD-binding oxidoreductase</fullName>
    </submittedName>
</protein>
<keyword evidence="9" id="KW-1185">Reference proteome</keyword>
<dbReference type="PANTHER" id="PTHR42973:SF39">
    <property type="entry name" value="FAD-BINDING PCMH-TYPE DOMAIN-CONTAINING PROTEIN"/>
    <property type="match status" value="1"/>
</dbReference>
<gene>
    <name evidence="8" type="ORF">ACFQZM_29905</name>
</gene>
<evidence type="ECO:0000256" key="1">
    <source>
        <dbReference type="ARBA" id="ARBA00001974"/>
    </source>
</evidence>
<dbReference type="InterPro" id="IPR050416">
    <property type="entry name" value="FAD-linked_Oxidoreductase"/>
</dbReference>
<evidence type="ECO:0000313" key="9">
    <source>
        <dbReference type="Proteomes" id="UP001597063"/>
    </source>
</evidence>
<keyword evidence="3" id="KW-0285">Flavoprotein</keyword>
<dbReference type="Gene3D" id="3.30.465.10">
    <property type="match status" value="1"/>
</dbReference>
<proteinExistence type="inferred from homology"/>
<accession>A0ABW2XQF2</accession>
<feature type="compositionally biased region" description="Low complexity" evidence="6">
    <location>
        <begin position="1"/>
        <end position="10"/>
    </location>
</feature>
<comment type="cofactor">
    <cofactor evidence="1">
        <name>FAD</name>
        <dbReference type="ChEBI" id="CHEBI:57692"/>
    </cofactor>
</comment>
<dbReference type="SUPFAM" id="SSF56176">
    <property type="entry name" value="FAD-binding/transporter-associated domain-like"/>
    <property type="match status" value="1"/>
</dbReference>
<evidence type="ECO:0000256" key="2">
    <source>
        <dbReference type="ARBA" id="ARBA00005466"/>
    </source>
</evidence>
<dbReference type="EMBL" id="JBHTGP010000015">
    <property type="protein sequence ID" value="MFD0688742.1"/>
    <property type="molecule type" value="Genomic_DNA"/>
</dbReference>
<dbReference type="PROSITE" id="PS00862">
    <property type="entry name" value="OX2_COVAL_FAD"/>
    <property type="match status" value="1"/>
</dbReference>
<dbReference type="PROSITE" id="PS51387">
    <property type="entry name" value="FAD_PCMH"/>
    <property type="match status" value="1"/>
</dbReference>
<evidence type="ECO:0000259" key="7">
    <source>
        <dbReference type="PROSITE" id="PS51387"/>
    </source>
</evidence>
<organism evidence="8 9">
    <name type="scientific">Actinomadura fibrosa</name>
    <dbReference type="NCBI Taxonomy" id="111802"/>
    <lineage>
        <taxon>Bacteria</taxon>
        <taxon>Bacillati</taxon>
        <taxon>Actinomycetota</taxon>
        <taxon>Actinomycetes</taxon>
        <taxon>Streptosporangiales</taxon>
        <taxon>Thermomonosporaceae</taxon>
        <taxon>Actinomadura</taxon>
    </lineage>
</organism>
<name>A0ABW2XQF2_9ACTN</name>
<keyword evidence="5" id="KW-0560">Oxidoreductase</keyword>
<feature type="domain" description="FAD-binding PCMH-type" evidence="7">
    <location>
        <begin position="72"/>
        <end position="241"/>
    </location>
</feature>
<dbReference type="InterPro" id="IPR016169">
    <property type="entry name" value="FAD-bd_PCMH_sub2"/>
</dbReference>
<sequence length="496" mass="54302">MSAAGLVTGLAGQGTAGAAPPGRLPGRVPGPPRADDADWRWLRRHLSPKGRLYRPGEEPFEKLATPWNLRYADHRPAGIVACATAADVQAAVRWARTCGMPLVPRSGGHNYAGYSTTPGLLISLRPMNEIARRGDRLWVCGGATNADVFESGARKTGLYVPGGRCMGVGVAGLTLGGGLGFNDRKWGLTCDRLVETEVVLADGSLVRASRDECSDLFWACRGGAGGNFGINTGFLYDPVDVGRVAATVFEMSFALEEGVKVMRCLQHLLAEDDPEHDLDVRIEFGNPGTGPRGARLAVLGQYLGDKMTLYRRLQPLLRLRPRSCHIGTTGFWAAQKRLSMVSEHEAMTSRSLVPCRWLDDEAVCAIIEWIREWRPGRPGNTGYVTLFAMGGAIADLAPRATAFPHRKATFVMDIGASWDNACPDEVVDGLLAQTRAMHRCLSRLLGTRAAYVNFPDPDLPDWPTAYYGGNYRRLTQVKKRYDPDWVFRYPQGVRPY</sequence>
<dbReference type="Pfam" id="PF08031">
    <property type="entry name" value="BBE"/>
    <property type="match status" value="1"/>
</dbReference>
<dbReference type="Pfam" id="PF01565">
    <property type="entry name" value="FAD_binding_4"/>
    <property type="match status" value="1"/>
</dbReference>
<evidence type="ECO:0000256" key="3">
    <source>
        <dbReference type="ARBA" id="ARBA00022630"/>
    </source>
</evidence>
<comment type="similarity">
    <text evidence="2">Belongs to the oxygen-dependent FAD-linked oxidoreductase family.</text>
</comment>
<dbReference type="Gene3D" id="3.40.462.20">
    <property type="match status" value="1"/>
</dbReference>
<dbReference type="InterPro" id="IPR016166">
    <property type="entry name" value="FAD-bd_PCMH"/>
</dbReference>
<dbReference type="InterPro" id="IPR036318">
    <property type="entry name" value="FAD-bd_PCMH-like_sf"/>
</dbReference>
<feature type="compositionally biased region" description="Low complexity" evidence="6">
    <location>
        <begin position="16"/>
        <end position="27"/>
    </location>
</feature>
<evidence type="ECO:0000313" key="8">
    <source>
        <dbReference type="EMBL" id="MFD0688742.1"/>
    </source>
</evidence>
<dbReference type="InterPro" id="IPR012951">
    <property type="entry name" value="BBE"/>
</dbReference>